<dbReference type="CDD" id="cd00180">
    <property type="entry name" value="PKc"/>
    <property type="match status" value="1"/>
</dbReference>
<dbReference type="Pfam" id="PF00069">
    <property type="entry name" value="Pkinase"/>
    <property type="match status" value="1"/>
</dbReference>
<dbReference type="OrthoDB" id="3918771at2759"/>
<gene>
    <name evidence="5" type="ORF">CC80DRAFT_536599</name>
</gene>
<keyword evidence="3" id="KW-0812">Transmembrane</keyword>
<protein>
    <submittedName>
        <fullName evidence="5">Serine/threonine protein kinase</fullName>
    </submittedName>
</protein>
<name>A0A6A5TPG1_9PLEO</name>
<feature type="repeat" description="ANK" evidence="1">
    <location>
        <begin position="1193"/>
        <end position="1219"/>
    </location>
</feature>
<dbReference type="Gene3D" id="1.10.510.10">
    <property type="entry name" value="Transferase(Phosphotransferase) domain 1"/>
    <property type="match status" value="1"/>
</dbReference>
<dbReference type="InterPro" id="IPR002110">
    <property type="entry name" value="Ankyrin_rpt"/>
</dbReference>
<feature type="repeat" description="ANK" evidence="1">
    <location>
        <begin position="779"/>
        <end position="814"/>
    </location>
</feature>
<keyword evidence="3" id="KW-0472">Membrane</keyword>
<dbReference type="SMART" id="SM00248">
    <property type="entry name" value="ANK"/>
    <property type="match status" value="5"/>
</dbReference>
<dbReference type="PROSITE" id="PS50088">
    <property type="entry name" value="ANK_REPEAT"/>
    <property type="match status" value="3"/>
</dbReference>
<evidence type="ECO:0000313" key="6">
    <source>
        <dbReference type="Proteomes" id="UP000800035"/>
    </source>
</evidence>
<keyword evidence="5" id="KW-0723">Serine/threonine-protein kinase</keyword>
<accession>A0A6A5TPG1</accession>
<proteinExistence type="predicted"/>
<feature type="region of interest" description="Disordered" evidence="2">
    <location>
        <begin position="293"/>
        <end position="318"/>
    </location>
</feature>
<dbReference type="PANTHER" id="PTHR23257:SF706">
    <property type="entry name" value="PROTO-ONCOGENE SERINE_THREONINE-PROTEIN KINASE MOS"/>
    <property type="match status" value="1"/>
</dbReference>
<feature type="transmembrane region" description="Helical" evidence="3">
    <location>
        <begin position="20"/>
        <end position="44"/>
    </location>
</feature>
<evidence type="ECO:0000256" key="3">
    <source>
        <dbReference type="SAM" id="Phobius"/>
    </source>
</evidence>
<keyword evidence="5" id="KW-0808">Transferase</keyword>
<dbReference type="GO" id="GO:0004674">
    <property type="term" value="F:protein serine/threonine kinase activity"/>
    <property type="evidence" value="ECO:0007669"/>
    <property type="project" value="UniProtKB-KW"/>
</dbReference>
<dbReference type="InterPro" id="IPR011009">
    <property type="entry name" value="Kinase-like_dom_sf"/>
</dbReference>
<dbReference type="PROSITE" id="PS50011">
    <property type="entry name" value="PROTEIN_KINASE_DOM"/>
    <property type="match status" value="1"/>
</dbReference>
<dbReference type="GO" id="GO:0005524">
    <property type="term" value="F:ATP binding"/>
    <property type="evidence" value="ECO:0007669"/>
    <property type="project" value="InterPro"/>
</dbReference>
<dbReference type="SMART" id="SM00220">
    <property type="entry name" value="S_TKc"/>
    <property type="match status" value="1"/>
</dbReference>
<feature type="region of interest" description="Disordered" evidence="2">
    <location>
        <begin position="351"/>
        <end position="376"/>
    </location>
</feature>
<sequence>MATQDAATNVGFHQRDHDLLSLLSIFICSHQTVTAGLLLIGVLISDQNFDLPPPINQGAYFEVYSIASRSLTETRSPPSYSEVPGKALPEVVAVKCPKITGELRDKRNQKLWSSMAMELQILRHPDIQDHENIVTVLGVCWRSVRGQVMPAFVMEVAHTNLQAMMESEGFTIDKMSTHKTFGLAIDVCAGVSALHEVGIIHGDIKPANVLIFKDPELKFVAKISDFGSSLLKTDVKEPIRLPFSSGIWQAPECKKALDGEQLIAADTFALALLVAHMLSRGYMMAMFGDGGSNKLSEHPGQSGPPEQHEQSEQSEDDIEGRYRKAAGCAYYTLKSILRSALKAEENKRYGPAAKQQLDGMTNGHGENGEVDDDTDNDSQLKTIAQIARAVGETISSHLFEPAVKRRSGVLHRNIRICLSWVLNRDILNPLNYSDHARMGEFIKARDLNSQEQEILQNPANQTPTEEDVARVWHYAKMTEYIDRSIYAISQQRDLPGLDEIPQIESAHRIARILKNWKKHELPTPEEMYPIRNAGAVVEADRSLGTLRLLPTSVLNQIVTEMTVVAHDGREDKLRRAEAAWQCSILRFRLRKMEKSKEEELNSILQAVLLAARLGHTVAGGMVGWLHAAFDRSLPVSTKEEKQWLYAAICKGNSTARRRLSFLDMGEYQRAVSHLRCRYVGIGLVAPRNYYDSDLVDDDSFFMAIEDSLSSLGDIFQLAATGGRYELVRRIIASKAQELDINKLYMGNETVLLKACRSGHAEIALLLLDKGADPTLANDEGVTPLHFLGSFDEEDIPKITDALIQAGADREARSRKGWQYSQCIDSTYGTVEGTPLTWAVAAGNETATQALMDIGADPFDVQGRDIKYDDNWSNSVHVFPVWQASVTCQYWLLEILLEASKDYAEHLNGVYRKFGSDALKDPFAILGWVVTDGNSSTFNRILIHGKDYEKAFQKTFEVLIRHGANPLDINGEGESVIVPALERSQPYILDYLMSWQSGKLQPDPSQWIRCLWIACVLQDKVAFESLVSYSQADKVSSEQWNSFFAATYALPDDTEFLDHLGHYRRSDANFHDHFERALVAGKYVLAHWIYETGKCDLTKTTDGDTILGRLIMSSKSYSNSSRHIDALLDMNITDAVYYDVIHLEGSKMFALHAAVFMVEYRPGSSRSTSPLQSIVRRRYNPGYLNLVISEGVYKGSTALHLAVKTCNEEAVRYLLDEEGDSLDLALLDHEGNSLIDLASRLFKNQAPHMELWEVPEEKRNEADKRHFEGSLLILHMLYATNRVQPRKIMASVTKIEVDELFVLLYEPEGFKILKVELSVFNGLSPAQITRLGAGYSLKARWDLTLIWPQIVEHGPTLPLNSSFFLFKTDEMSAKEIESISSIGNIIRREQYRGDPNSEQSDMLIAMQNLMLQINSTGAARTE</sequence>
<dbReference type="EMBL" id="ML976997">
    <property type="protein sequence ID" value="KAF1954793.1"/>
    <property type="molecule type" value="Genomic_DNA"/>
</dbReference>
<dbReference type="Pfam" id="PF12796">
    <property type="entry name" value="Ank_2"/>
    <property type="match status" value="1"/>
</dbReference>
<keyword evidence="5" id="KW-0418">Kinase</keyword>
<feature type="repeat" description="ANK" evidence="1">
    <location>
        <begin position="746"/>
        <end position="778"/>
    </location>
</feature>
<keyword evidence="6" id="KW-1185">Reference proteome</keyword>
<dbReference type="Proteomes" id="UP000800035">
    <property type="component" value="Unassembled WGS sequence"/>
</dbReference>
<dbReference type="PROSITE" id="PS00108">
    <property type="entry name" value="PROTEIN_KINASE_ST"/>
    <property type="match status" value="1"/>
</dbReference>
<keyword evidence="1" id="KW-0040">ANK repeat</keyword>
<organism evidence="5 6">
    <name type="scientific">Byssothecium circinans</name>
    <dbReference type="NCBI Taxonomy" id="147558"/>
    <lineage>
        <taxon>Eukaryota</taxon>
        <taxon>Fungi</taxon>
        <taxon>Dikarya</taxon>
        <taxon>Ascomycota</taxon>
        <taxon>Pezizomycotina</taxon>
        <taxon>Dothideomycetes</taxon>
        <taxon>Pleosporomycetidae</taxon>
        <taxon>Pleosporales</taxon>
        <taxon>Massarineae</taxon>
        <taxon>Massarinaceae</taxon>
        <taxon>Byssothecium</taxon>
    </lineage>
</organism>
<dbReference type="InterPro" id="IPR008271">
    <property type="entry name" value="Ser/Thr_kinase_AS"/>
</dbReference>
<dbReference type="InterPro" id="IPR036770">
    <property type="entry name" value="Ankyrin_rpt-contain_sf"/>
</dbReference>
<dbReference type="GO" id="GO:0007165">
    <property type="term" value="P:signal transduction"/>
    <property type="evidence" value="ECO:0007669"/>
    <property type="project" value="TreeGrafter"/>
</dbReference>
<evidence type="ECO:0000256" key="2">
    <source>
        <dbReference type="SAM" id="MobiDB-lite"/>
    </source>
</evidence>
<keyword evidence="3" id="KW-1133">Transmembrane helix</keyword>
<evidence type="ECO:0000313" key="5">
    <source>
        <dbReference type="EMBL" id="KAF1954793.1"/>
    </source>
</evidence>
<dbReference type="Pfam" id="PF00023">
    <property type="entry name" value="Ank"/>
    <property type="match status" value="1"/>
</dbReference>
<dbReference type="SUPFAM" id="SSF48403">
    <property type="entry name" value="Ankyrin repeat"/>
    <property type="match status" value="1"/>
</dbReference>
<dbReference type="InterPro" id="IPR000719">
    <property type="entry name" value="Prot_kinase_dom"/>
</dbReference>
<evidence type="ECO:0000256" key="1">
    <source>
        <dbReference type="PROSITE-ProRule" id="PRU00023"/>
    </source>
</evidence>
<dbReference type="PROSITE" id="PS50297">
    <property type="entry name" value="ANK_REP_REGION"/>
    <property type="match status" value="2"/>
</dbReference>
<dbReference type="PANTHER" id="PTHR23257">
    <property type="entry name" value="SERINE-THREONINE PROTEIN KINASE"/>
    <property type="match status" value="1"/>
</dbReference>
<dbReference type="GO" id="GO:0005737">
    <property type="term" value="C:cytoplasm"/>
    <property type="evidence" value="ECO:0007669"/>
    <property type="project" value="TreeGrafter"/>
</dbReference>
<dbReference type="InterPro" id="IPR050167">
    <property type="entry name" value="Ser_Thr_protein_kinase"/>
</dbReference>
<dbReference type="SUPFAM" id="SSF56112">
    <property type="entry name" value="Protein kinase-like (PK-like)"/>
    <property type="match status" value="1"/>
</dbReference>
<dbReference type="Gene3D" id="1.25.40.20">
    <property type="entry name" value="Ankyrin repeat-containing domain"/>
    <property type="match status" value="2"/>
</dbReference>
<feature type="domain" description="Protein kinase" evidence="4">
    <location>
        <begin position="49"/>
        <end position="361"/>
    </location>
</feature>
<reference evidence="5" key="1">
    <citation type="journal article" date="2020" name="Stud. Mycol.">
        <title>101 Dothideomycetes genomes: a test case for predicting lifestyles and emergence of pathogens.</title>
        <authorList>
            <person name="Haridas S."/>
            <person name="Albert R."/>
            <person name="Binder M."/>
            <person name="Bloem J."/>
            <person name="Labutti K."/>
            <person name="Salamov A."/>
            <person name="Andreopoulos B."/>
            <person name="Baker S."/>
            <person name="Barry K."/>
            <person name="Bills G."/>
            <person name="Bluhm B."/>
            <person name="Cannon C."/>
            <person name="Castanera R."/>
            <person name="Culley D."/>
            <person name="Daum C."/>
            <person name="Ezra D."/>
            <person name="Gonzalez J."/>
            <person name="Henrissat B."/>
            <person name="Kuo A."/>
            <person name="Liang C."/>
            <person name="Lipzen A."/>
            <person name="Lutzoni F."/>
            <person name="Magnuson J."/>
            <person name="Mondo S."/>
            <person name="Nolan M."/>
            <person name="Ohm R."/>
            <person name="Pangilinan J."/>
            <person name="Park H.-J."/>
            <person name="Ramirez L."/>
            <person name="Alfaro M."/>
            <person name="Sun H."/>
            <person name="Tritt A."/>
            <person name="Yoshinaga Y."/>
            <person name="Zwiers L.-H."/>
            <person name="Turgeon B."/>
            <person name="Goodwin S."/>
            <person name="Spatafora J."/>
            <person name="Crous P."/>
            <person name="Grigoriev I."/>
        </authorList>
    </citation>
    <scope>NUCLEOTIDE SEQUENCE</scope>
    <source>
        <strain evidence="5">CBS 675.92</strain>
    </source>
</reference>
<evidence type="ECO:0000259" key="4">
    <source>
        <dbReference type="PROSITE" id="PS50011"/>
    </source>
</evidence>